<sequence length="398" mass="44470">MVDFIAASPLRYALTVKPTIFVSHIRQFWCTARIETTEEGTHILATVDGIQRTVSESSLRRNLKLRDEDGIVSLPDMELFENLTLMGVKAQGHQLSPITHPLLRLIHHIILLHQSLPSIPTAPISHVTQTETTPIRQYTRRARIAQSSDLPTVADEPVSLVRDVSEGEACPTDSGFIADQDRATIAKSFSLPYDSATRAQEVEIRKLKDRVKFLEDREGVDATQSGDDAPIKGMSIDEGEAATERIRGIDIPTGSGFITTAGPPVGDIPTGSDDIPTASPVFATATVVTPYSRRKGKEFMVESDTPKKQRLQEQIDAQVARELEEQQEREDKRMTEQIARDAEVARIHAEEELQGMIDSLDRTNETIAKYIQEYQEFASELPLERRIELISDLVKYQD</sequence>
<name>A0A699KJ35_TANCI</name>
<dbReference type="EMBL" id="BKCJ010524460">
    <property type="protein sequence ID" value="GFA96978.1"/>
    <property type="molecule type" value="Genomic_DNA"/>
</dbReference>
<evidence type="ECO:0000256" key="1">
    <source>
        <dbReference type="SAM" id="Coils"/>
    </source>
</evidence>
<proteinExistence type="predicted"/>
<accession>A0A699KJ35</accession>
<feature type="coiled-coil region" evidence="1">
    <location>
        <begin position="308"/>
        <end position="380"/>
    </location>
</feature>
<reference evidence="2" key="1">
    <citation type="journal article" date="2019" name="Sci. Rep.">
        <title>Draft genome of Tanacetum cinerariifolium, the natural source of mosquito coil.</title>
        <authorList>
            <person name="Yamashiro T."/>
            <person name="Shiraishi A."/>
            <person name="Satake H."/>
            <person name="Nakayama K."/>
        </authorList>
    </citation>
    <scope>NUCLEOTIDE SEQUENCE</scope>
</reference>
<dbReference type="AlphaFoldDB" id="A0A699KJ35"/>
<gene>
    <name evidence="2" type="ORF">Tci_668950</name>
</gene>
<evidence type="ECO:0000313" key="2">
    <source>
        <dbReference type="EMBL" id="GFA96978.1"/>
    </source>
</evidence>
<organism evidence="2">
    <name type="scientific">Tanacetum cinerariifolium</name>
    <name type="common">Dalmatian daisy</name>
    <name type="synonym">Chrysanthemum cinerariifolium</name>
    <dbReference type="NCBI Taxonomy" id="118510"/>
    <lineage>
        <taxon>Eukaryota</taxon>
        <taxon>Viridiplantae</taxon>
        <taxon>Streptophyta</taxon>
        <taxon>Embryophyta</taxon>
        <taxon>Tracheophyta</taxon>
        <taxon>Spermatophyta</taxon>
        <taxon>Magnoliopsida</taxon>
        <taxon>eudicotyledons</taxon>
        <taxon>Gunneridae</taxon>
        <taxon>Pentapetalae</taxon>
        <taxon>asterids</taxon>
        <taxon>campanulids</taxon>
        <taxon>Asterales</taxon>
        <taxon>Asteraceae</taxon>
        <taxon>Asteroideae</taxon>
        <taxon>Anthemideae</taxon>
        <taxon>Anthemidinae</taxon>
        <taxon>Tanacetum</taxon>
    </lineage>
</organism>
<keyword evidence="1" id="KW-0175">Coiled coil</keyword>
<feature type="non-terminal residue" evidence="2">
    <location>
        <position position="398"/>
    </location>
</feature>
<comment type="caution">
    <text evidence="2">The sequence shown here is derived from an EMBL/GenBank/DDBJ whole genome shotgun (WGS) entry which is preliminary data.</text>
</comment>
<evidence type="ECO:0008006" key="3">
    <source>
        <dbReference type="Google" id="ProtNLM"/>
    </source>
</evidence>
<protein>
    <recommendedName>
        <fullName evidence="3">Xylulose kinase-1</fullName>
    </recommendedName>
</protein>